<name>A0A8H6H853_9AGAR</name>
<dbReference type="Proteomes" id="UP000521943">
    <property type="component" value="Unassembled WGS sequence"/>
</dbReference>
<organism evidence="1 2">
    <name type="scientific">Ephemerocybe angulata</name>
    <dbReference type="NCBI Taxonomy" id="980116"/>
    <lineage>
        <taxon>Eukaryota</taxon>
        <taxon>Fungi</taxon>
        <taxon>Dikarya</taxon>
        <taxon>Basidiomycota</taxon>
        <taxon>Agaricomycotina</taxon>
        <taxon>Agaricomycetes</taxon>
        <taxon>Agaricomycetidae</taxon>
        <taxon>Agaricales</taxon>
        <taxon>Agaricineae</taxon>
        <taxon>Psathyrellaceae</taxon>
        <taxon>Ephemerocybe</taxon>
    </lineage>
</organism>
<reference evidence="1 2" key="1">
    <citation type="submission" date="2020-07" db="EMBL/GenBank/DDBJ databases">
        <title>Comparative genomics of pyrophilous fungi reveals a link between fire events and developmental genes.</title>
        <authorList>
            <consortium name="DOE Joint Genome Institute"/>
            <person name="Steindorff A.S."/>
            <person name="Carver A."/>
            <person name="Calhoun S."/>
            <person name="Stillman K."/>
            <person name="Liu H."/>
            <person name="Lipzen A."/>
            <person name="Pangilinan J."/>
            <person name="Labutti K."/>
            <person name="Bruns T.D."/>
            <person name="Grigoriev I.V."/>
        </authorList>
    </citation>
    <scope>NUCLEOTIDE SEQUENCE [LARGE SCALE GENOMIC DNA]</scope>
    <source>
        <strain evidence="1 2">CBS 144469</strain>
    </source>
</reference>
<sequence>MVVWSDEKRSLETRGRGLPFTITATPGRAQRQPAVEKLGAIEAHLCQVPESKCLGILPGSICEQIQIGVDEMFAVSQDAELETGDRPYGILARPHDPACPTTTDENAACATETESRRAVVTARRPTMSRSISPASNIALYLGIGVPEVFVSCAQIKFTGSGIGVAKFQCFSFTFYNELAALVAEYQIKFVQISVWTWTQDEGGTTLPPVPNHKKSCRVMKPSEVWCNKSNTVHKALDFSL</sequence>
<keyword evidence="2" id="KW-1185">Reference proteome</keyword>
<dbReference type="EMBL" id="JACGCI010000198">
    <property type="protein sequence ID" value="KAF6742168.1"/>
    <property type="molecule type" value="Genomic_DNA"/>
</dbReference>
<proteinExistence type="predicted"/>
<evidence type="ECO:0000313" key="2">
    <source>
        <dbReference type="Proteomes" id="UP000521943"/>
    </source>
</evidence>
<accession>A0A8H6H853</accession>
<evidence type="ECO:0000313" key="1">
    <source>
        <dbReference type="EMBL" id="KAF6742168.1"/>
    </source>
</evidence>
<comment type="caution">
    <text evidence="1">The sequence shown here is derived from an EMBL/GenBank/DDBJ whole genome shotgun (WGS) entry which is preliminary data.</text>
</comment>
<gene>
    <name evidence="1" type="ORF">DFP72DRAFT_860975</name>
</gene>
<protein>
    <submittedName>
        <fullName evidence="1">Uncharacterized protein</fullName>
    </submittedName>
</protein>
<dbReference type="AlphaFoldDB" id="A0A8H6H853"/>